<protein>
    <submittedName>
        <fullName evidence="5">Regulatory LuxR family protein</fullName>
    </submittedName>
</protein>
<organism evidence="5 6">
    <name type="scientific">Actinoplanes lutulentus</name>
    <dbReference type="NCBI Taxonomy" id="1287878"/>
    <lineage>
        <taxon>Bacteria</taxon>
        <taxon>Bacillati</taxon>
        <taxon>Actinomycetota</taxon>
        <taxon>Actinomycetes</taxon>
        <taxon>Micromonosporales</taxon>
        <taxon>Micromonosporaceae</taxon>
        <taxon>Actinoplanes</taxon>
    </lineage>
</organism>
<dbReference type="SUPFAM" id="SSF52540">
    <property type="entry name" value="P-loop containing nucleoside triphosphate hydrolases"/>
    <property type="match status" value="1"/>
</dbReference>
<dbReference type="InterPro" id="IPR036388">
    <property type="entry name" value="WH-like_DNA-bd_sf"/>
</dbReference>
<dbReference type="Pfam" id="PF13191">
    <property type="entry name" value="AAA_16"/>
    <property type="match status" value="1"/>
</dbReference>
<dbReference type="Pfam" id="PF00196">
    <property type="entry name" value="GerE"/>
    <property type="match status" value="1"/>
</dbReference>
<evidence type="ECO:0000256" key="3">
    <source>
        <dbReference type="SAM" id="MobiDB-lite"/>
    </source>
</evidence>
<dbReference type="PROSITE" id="PS50043">
    <property type="entry name" value="HTH_LUXR_2"/>
    <property type="match status" value="1"/>
</dbReference>
<evidence type="ECO:0000313" key="6">
    <source>
        <dbReference type="Proteomes" id="UP000249341"/>
    </source>
</evidence>
<evidence type="ECO:0000313" key="5">
    <source>
        <dbReference type="EMBL" id="RAK24824.1"/>
    </source>
</evidence>
<accession>A0A327YUX6</accession>
<keyword evidence="1" id="KW-0547">Nucleotide-binding</keyword>
<dbReference type="PANTHER" id="PTHR16305:SF35">
    <property type="entry name" value="TRANSCRIPTIONAL ACTIVATOR DOMAIN"/>
    <property type="match status" value="1"/>
</dbReference>
<evidence type="ECO:0000256" key="1">
    <source>
        <dbReference type="ARBA" id="ARBA00022741"/>
    </source>
</evidence>
<evidence type="ECO:0000259" key="4">
    <source>
        <dbReference type="PROSITE" id="PS50043"/>
    </source>
</evidence>
<dbReference type="GO" id="GO:0005737">
    <property type="term" value="C:cytoplasm"/>
    <property type="evidence" value="ECO:0007669"/>
    <property type="project" value="TreeGrafter"/>
</dbReference>
<dbReference type="Proteomes" id="UP000249341">
    <property type="component" value="Unassembled WGS sequence"/>
</dbReference>
<dbReference type="SMART" id="SM00421">
    <property type="entry name" value="HTH_LUXR"/>
    <property type="match status" value="1"/>
</dbReference>
<reference evidence="5 6" key="1">
    <citation type="submission" date="2018-06" db="EMBL/GenBank/DDBJ databases">
        <title>Genomic Encyclopedia of Type Strains, Phase III (KMG-III): the genomes of soil and plant-associated and newly described type strains.</title>
        <authorList>
            <person name="Whitman W."/>
        </authorList>
    </citation>
    <scope>NUCLEOTIDE SEQUENCE [LARGE SCALE GENOMIC DNA]</scope>
    <source>
        <strain evidence="5 6">CGMCC 4.7090</strain>
    </source>
</reference>
<dbReference type="GO" id="GO:0004016">
    <property type="term" value="F:adenylate cyclase activity"/>
    <property type="evidence" value="ECO:0007669"/>
    <property type="project" value="TreeGrafter"/>
</dbReference>
<dbReference type="InterPro" id="IPR000792">
    <property type="entry name" value="Tscrpt_reg_LuxR_C"/>
</dbReference>
<gene>
    <name evidence="5" type="ORF">B0I29_13530</name>
</gene>
<dbReference type="SUPFAM" id="SSF48452">
    <property type="entry name" value="TPR-like"/>
    <property type="match status" value="1"/>
</dbReference>
<keyword evidence="6" id="KW-1185">Reference proteome</keyword>
<feature type="region of interest" description="Disordered" evidence="3">
    <location>
        <begin position="1"/>
        <end position="22"/>
    </location>
</feature>
<dbReference type="Gene3D" id="3.40.50.300">
    <property type="entry name" value="P-loop containing nucleotide triphosphate hydrolases"/>
    <property type="match status" value="1"/>
</dbReference>
<dbReference type="GO" id="GO:0005524">
    <property type="term" value="F:ATP binding"/>
    <property type="evidence" value="ECO:0007669"/>
    <property type="project" value="UniProtKB-KW"/>
</dbReference>
<dbReference type="CDD" id="cd06170">
    <property type="entry name" value="LuxR_C_like"/>
    <property type="match status" value="1"/>
</dbReference>
<evidence type="ECO:0000256" key="2">
    <source>
        <dbReference type="ARBA" id="ARBA00022840"/>
    </source>
</evidence>
<dbReference type="InterPro" id="IPR027417">
    <property type="entry name" value="P-loop_NTPase"/>
</dbReference>
<dbReference type="AlphaFoldDB" id="A0A327YUX6"/>
<proteinExistence type="predicted"/>
<dbReference type="InterPro" id="IPR016032">
    <property type="entry name" value="Sig_transdc_resp-reg_C-effctor"/>
</dbReference>
<dbReference type="InterPro" id="IPR011990">
    <property type="entry name" value="TPR-like_helical_dom_sf"/>
</dbReference>
<dbReference type="PROSITE" id="PS00622">
    <property type="entry name" value="HTH_LUXR_1"/>
    <property type="match status" value="1"/>
</dbReference>
<dbReference type="GO" id="GO:0006355">
    <property type="term" value="P:regulation of DNA-templated transcription"/>
    <property type="evidence" value="ECO:0007669"/>
    <property type="project" value="InterPro"/>
</dbReference>
<dbReference type="InterPro" id="IPR041664">
    <property type="entry name" value="AAA_16"/>
</dbReference>
<name>A0A327YUX6_9ACTN</name>
<dbReference type="GO" id="GO:0003677">
    <property type="term" value="F:DNA binding"/>
    <property type="evidence" value="ECO:0007669"/>
    <property type="project" value="InterPro"/>
</dbReference>
<sequence length="930" mass="98750">MRHSGGPVTPPRVAERRRADSPLVGRGSELSLIDDVLAGITATSASGAAIVVRGEPGVGKTALLTAACARAAERGVRVLTCGGVLIESDLPYSGLHQLLRPILGRVDDLTPATRDALLSALGLSDDGVSAGQYQVGLAVLELLAVSDTPVLVAADDVHWLDRSTADVLAFVARRLADERIVLLATTRETSSADQLGRVDTIRELILGGLGAEAAAALLEASAPGRLASWRDRVLEVARGNPLALVELAAVAPEPGGFEPAELPLTDRLERAFGLRVRNLPASTRTMLLVAALHDREDLAEIATAAGMAGGTAVTSDDVGRAVAAGLLDTGDGWLRFRHPLMRSAVRQGATAALRHEAHAALAVVLADDPDRQISHRAAACVGPDEDVAADLEAAAARAVRRGAPAAASAALERAARVSPDPAERVRRLLAAADIGFVVGGPRSIRLLTELDALAVDPVSRARLHFWQQELLRQDWTAEEGIAASAESATRLHAAGHREQALAVLSAATVRCLWVDPAPAIRQRVIDAVRTSGALTDDLMRAALLTQVDPWTYAREYRSLLASAGDDPREPGDLLRLGVAASTIGDSPAVVALLERAVDGLRRQGQLGLLAQALATQAWAGLHLGRPELTITAAAESRRLAEETGQPRFAVMARISEAVWAGRRGDRALAESIALEQEAVLLRSQARGLLTMVEYARGTAALAVGDLTAAYEHFGKIYDPSAHARQPIVQSYAMPDMVETAVRLGRAHELRDVHAGMAALADRVGWPLLRTVVICTAPLVGADPGPAFAAALAHDLSQWPWHRARLLLAYGLWLRRERRVVEAREVLRSARTIFYDLGAVPWGAGADAELAASGERIRPRGATDRDTLTPQELQIASMAAAGMTNREIGERLFLSHRTVRTHLYRIFPKLGVSARGELGRALADNGSDRDD</sequence>
<dbReference type="EMBL" id="QLMJ01000035">
    <property type="protein sequence ID" value="RAK24824.1"/>
    <property type="molecule type" value="Genomic_DNA"/>
</dbReference>
<dbReference type="PANTHER" id="PTHR16305">
    <property type="entry name" value="TESTICULAR SOLUBLE ADENYLYL CYCLASE"/>
    <property type="match status" value="1"/>
</dbReference>
<keyword evidence="2" id="KW-0067">ATP-binding</keyword>
<dbReference type="SUPFAM" id="SSF46894">
    <property type="entry name" value="C-terminal effector domain of the bipartite response regulators"/>
    <property type="match status" value="1"/>
</dbReference>
<feature type="domain" description="HTH luxR-type" evidence="4">
    <location>
        <begin position="860"/>
        <end position="925"/>
    </location>
</feature>
<comment type="caution">
    <text evidence="5">The sequence shown here is derived from an EMBL/GenBank/DDBJ whole genome shotgun (WGS) entry which is preliminary data.</text>
</comment>
<dbReference type="PRINTS" id="PR00038">
    <property type="entry name" value="HTHLUXR"/>
</dbReference>
<dbReference type="Gene3D" id="1.10.10.10">
    <property type="entry name" value="Winged helix-like DNA-binding domain superfamily/Winged helix DNA-binding domain"/>
    <property type="match status" value="1"/>
</dbReference>